<feature type="domain" description="C3H1-type" evidence="6">
    <location>
        <begin position="801"/>
        <end position="829"/>
    </location>
</feature>
<dbReference type="GO" id="GO:0008270">
    <property type="term" value="F:zinc ion binding"/>
    <property type="evidence" value="ECO:0007669"/>
    <property type="project" value="UniProtKB-KW"/>
</dbReference>
<feature type="compositionally biased region" description="Polar residues" evidence="5">
    <location>
        <begin position="355"/>
        <end position="365"/>
    </location>
</feature>
<feature type="compositionally biased region" description="Polar residues" evidence="5">
    <location>
        <begin position="937"/>
        <end position="947"/>
    </location>
</feature>
<proteinExistence type="predicted"/>
<feature type="compositionally biased region" description="Pro residues" evidence="5">
    <location>
        <begin position="555"/>
        <end position="578"/>
    </location>
</feature>
<feature type="compositionally biased region" description="Acidic residues" evidence="5">
    <location>
        <begin position="657"/>
        <end position="667"/>
    </location>
</feature>
<organism evidence="7 8">
    <name type="scientific">Xylaria multiplex</name>
    <dbReference type="NCBI Taxonomy" id="323545"/>
    <lineage>
        <taxon>Eukaryota</taxon>
        <taxon>Fungi</taxon>
        <taxon>Dikarya</taxon>
        <taxon>Ascomycota</taxon>
        <taxon>Pezizomycotina</taxon>
        <taxon>Sordariomycetes</taxon>
        <taxon>Xylariomycetidae</taxon>
        <taxon>Xylariales</taxon>
        <taxon>Xylariaceae</taxon>
        <taxon>Xylaria</taxon>
    </lineage>
</organism>
<feature type="compositionally biased region" description="Low complexity" evidence="5">
    <location>
        <begin position="543"/>
        <end position="554"/>
    </location>
</feature>
<evidence type="ECO:0000256" key="5">
    <source>
        <dbReference type="SAM" id="MobiDB-lite"/>
    </source>
</evidence>
<keyword evidence="3 4" id="KW-0862">Zinc</keyword>
<dbReference type="InterPro" id="IPR012942">
    <property type="entry name" value="SRR1-like"/>
</dbReference>
<keyword evidence="2 4" id="KW-0863">Zinc-finger</keyword>
<dbReference type="InParanoid" id="A0A7C8MJZ6"/>
<keyword evidence="8" id="KW-1185">Reference proteome</keyword>
<dbReference type="AlphaFoldDB" id="A0A7C8MJZ6"/>
<dbReference type="InterPro" id="IPR019496">
    <property type="entry name" value="NUFIP1_cons_dom"/>
</dbReference>
<feature type="region of interest" description="Disordered" evidence="5">
    <location>
        <begin position="338"/>
        <end position="667"/>
    </location>
</feature>
<name>A0A7C8MJZ6_9PEZI</name>
<evidence type="ECO:0000313" key="8">
    <source>
        <dbReference type="Proteomes" id="UP000481858"/>
    </source>
</evidence>
<evidence type="ECO:0000313" key="7">
    <source>
        <dbReference type="EMBL" id="KAF2964288.1"/>
    </source>
</evidence>
<evidence type="ECO:0000256" key="1">
    <source>
        <dbReference type="ARBA" id="ARBA00022723"/>
    </source>
</evidence>
<dbReference type="PROSITE" id="PS50103">
    <property type="entry name" value="ZF_C3H1"/>
    <property type="match status" value="1"/>
</dbReference>
<feature type="compositionally biased region" description="Basic and acidic residues" evidence="5">
    <location>
        <begin position="716"/>
        <end position="750"/>
    </location>
</feature>
<dbReference type="OrthoDB" id="273070at2759"/>
<feature type="compositionally biased region" description="Basic and acidic residues" evidence="5">
    <location>
        <begin position="927"/>
        <end position="936"/>
    </location>
</feature>
<protein>
    <recommendedName>
        <fullName evidence="6">C3H1-type domain-containing protein</fullName>
    </recommendedName>
</protein>
<dbReference type="Pfam" id="PF10453">
    <property type="entry name" value="NUFIP1"/>
    <property type="match status" value="1"/>
</dbReference>
<reference evidence="7 8" key="1">
    <citation type="submission" date="2019-12" db="EMBL/GenBank/DDBJ databases">
        <title>Draft genome sequence of the ascomycete Xylaria multiplex DSM 110363.</title>
        <authorList>
            <person name="Buettner E."/>
            <person name="Kellner H."/>
        </authorList>
    </citation>
    <scope>NUCLEOTIDE SEQUENCE [LARGE SCALE GENOMIC DNA]</scope>
    <source>
        <strain evidence="7 8">DSM 110363</strain>
    </source>
</reference>
<gene>
    <name evidence="7" type="ORF">GQX73_g9304</name>
</gene>
<dbReference type="InterPro" id="IPR000571">
    <property type="entry name" value="Znf_CCCH"/>
</dbReference>
<dbReference type="PANTHER" id="PTHR42080">
    <property type="entry name" value="SRR1 DOMAIN-CONTAINING PROTEIN"/>
    <property type="match status" value="1"/>
</dbReference>
<evidence type="ECO:0000259" key="6">
    <source>
        <dbReference type="PROSITE" id="PS50103"/>
    </source>
</evidence>
<feature type="compositionally biased region" description="Polar residues" evidence="5">
    <location>
        <begin position="432"/>
        <end position="452"/>
    </location>
</feature>
<dbReference type="SUPFAM" id="SSF90229">
    <property type="entry name" value="CCCH zinc finger"/>
    <property type="match status" value="1"/>
</dbReference>
<comment type="caution">
    <text evidence="7">The sequence shown here is derived from an EMBL/GenBank/DDBJ whole genome shotgun (WGS) entry which is preliminary data.</text>
</comment>
<dbReference type="Pfam" id="PF07985">
    <property type="entry name" value="SRR1"/>
    <property type="match status" value="1"/>
</dbReference>
<feature type="region of interest" description="Disordered" evidence="5">
    <location>
        <begin position="886"/>
        <end position="964"/>
    </location>
</feature>
<feature type="compositionally biased region" description="Pro residues" evidence="5">
    <location>
        <begin position="402"/>
        <end position="414"/>
    </location>
</feature>
<feature type="region of interest" description="Disordered" evidence="5">
    <location>
        <begin position="705"/>
        <end position="805"/>
    </location>
</feature>
<keyword evidence="1 4" id="KW-0479">Metal-binding</keyword>
<dbReference type="PANTHER" id="PTHR42080:SF3">
    <property type="entry name" value="SRR1-LIKE DOMAIN-CONTAINING PROTEIN"/>
    <property type="match status" value="1"/>
</dbReference>
<evidence type="ECO:0000256" key="4">
    <source>
        <dbReference type="PROSITE-ProRule" id="PRU00723"/>
    </source>
</evidence>
<sequence>MEPRNELHYNTRSRINSICQDIQAIYDAGTPVFTKDSIRKIGEELKHFQNGEHNNGAKITFKGINGVDYELFVDRQICERQENDHVGGATCCRDIEFFNFEKAYLPMWICAPIRRLGIGLVKNPPTPPEEDFNIYQTIVQQWKTSQHFEQVQDVLASVEIPFAVTKVIGLGLGPLVVKSRVFERCVLQHALVSVLHQKFSISSSAYVQDPVYTQRDRSILHSAELTVLEDPQGLLELDEYSILLTISPNIPIKDIVADICRPGIIIWNSLTPDTSPSSYGSRVREMIENEYCTVPFPNHESFRNLVMLVFFLVVVAHRRILNFEEVRLEKEMASYPYAPPPPPPTASAAPAGQYPSYNQPHSYNVGSHRGGQSSYAGGGRGRGGHHEYSSGSRYYPQQPDYTPSPPSGHYPTPPQASAHWQSAPAVNHYPPHQQSVSHHTSPAYPTNYSPQAYSAPAGQGYPSQYPNASVRPSHGPPYSAYPNDHPPQRWSEQGPAFPPYSNRGGRGGFQSDRGGHKPENSMAPPTAMRLGFEHNSDRVVHTSSPYGSPYQSSPQPGPYPQPPYSYPPAPENPYPAPTHAPHNAHGYSSRGGSGRDGFGHPNRGGRGGHSGRGEKFRHHRDQRPSHGFNPSQKPDAAVHSKKKKRKTNTLGLTPGDESSEGEGTLDDEEKRLSDLLGADAPVIPDMAAWIAERKANFPTKARIEAKKAANAVSTPKPDDFSKPATTKIDKDQAKIDRLEKKLSKLKGSIEKRKRAVNDEGDEMRADESPVLSDSSDDEEPEVQTSSKPATTFLPPPPITRADPSNHCKYYSTGGTCGKKGKCRFKHDPAVREAALQERTRNGGRMTLKQRLLLNDKDHEDMDVVKAIVEMRTSGRLVDPQNLQVRAKHHAEEQTAMTPIPSTLPTTAGVASLPPNPFASFKKTTPHKKPDEVEKPQQEASHSHQNTPLGGYSDPNQDLGVKDLP</sequence>
<feature type="zinc finger region" description="C3H1-type" evidence="4">
    <location>
        <begin position="801"/>
        <end position="829"/>
    </location>
</feature>
<feature type="compositionally biased region" description="Gly residues" evidence="5">
    <location>
        <begin position="589"/>
        <end position="610"/>
    </location>
</feature>
<feature type="compositionally biased region" description="Basic and acidic residues" evidence="5">
    <location>
        <begin position="531"/>
        <end position="540"/>
    </location>
</feature>
<dbReference type="Proteomes" id="UP000481858">
    <property type="component" value="Unassembled WGS sequence"/>
</dbReference>
<feature type="compositionally biased region" description="Polar residues" evidence="5">
    <location>
        <begin position="894"/>
        <end position="905"/>
    </location>
</feature>
<dbReference type="EMBL" id="WUBL01000158">
    <property type="protein sequence ID" value="KAF2964288.1"/>
    <property type="molecule type" value="Genomic_DNA"/>
</dbReference>
<evidence type="ECO:0000256" key="3">
    <source>
        <dbReference type="ARBA" id="ARBA00022833"/>
    </source>
</evidence>
<evidence type="ECO:0000256" key="2">
    <source>
        <dbReference type="ARBA" id="ARBA00022771"/>
    </source>
</evidence>
<dbReference type="InterPro" id="IPR036855">
    <property type="entry name" value="Znf_CCCH_sf"/>
</dbReference>
<accession>A0A7C8MJZ6</accession>